<reference evidence="1" key="1">
    <citation type="submission" date="2019-08" db="EMBL/GenBank/DDBJ databases">
        <authorList>
            <person name="Kucharzyk K."/>
            <person name="Murdoch R.W."/>
            <person name="Higgins S."/>
            <person name="Loffler F."/>
        </authorList>
    </citation>
    <scope>NUCLEOTIDE SEQUENCE</scope>
</reference>
<protein>
    <submittedName>
        <fullName evidence="1">Uncharacterized protein</fullName>
    </submittedName>
</protein>
<evidence type="ECO:0000313" key="1">
    <source>
        <dbReference type="EMBL" id="MPN44307.1"/>
    </source>
</evidence>
<name>A0A645HZ54_9ZZZZ</name>
<organism evidence="1">
    <name type="scientific">bioreactor metagenome</name>
    <dbReference type="NCBI Taxonomy" id="1076179"/>
    <lineage>
        <taxon>unclassified sequences</taxon>
        <taxon>metagenomes</taxon>
        <taxon>ecological metagenomes</taxon>
    </lineage>
</organism>
<proteinExistence type="predicted"/>
<accession>A0A645HZ54</accession>
<gene>
    <name evidence="1" type="ORF">SDC9_191869</name>
</gene>
<sequence>MPEQKQPYKVIRAGGRMFTIYLEYDEQLKENYPVYPDFTAHPEYTEEGRPFTTAEQESCTHCKPKTAGEPKPFDCGGCGWFYREQTPFDLIGVCMCEARRKY</sequence>
<dbReference type="EMBL" id="VSSQ01103331">
    <property type="protein sequence ID" value="MPN44307.1"/>
    <property type="molecule type" value="Genomic_DNA"/>
</dbReference>
<dbReference type="AlphaFoldDB" id="A0A645HZ54"/>
<comment type="caution">
    <text evidence="1">The sequence shown here is derived from an EMBL/GenBank/DDBJ whole genome shotgun (WGS) entry which is preliminary data.</text>
</comment>